<comment type="similarity">
    <text evidence="10">Belongs to the insect chemoreceptor superfamily. Heteromeric odorant receptor channel (TC 1.A.69) family.</text>
</comment>
<evidence type="ECO:0000256" key="1">
    <source>
        <dbReference type="ARBA" id="ARBA00004651"/>
    </source>
</evidence>
<keyword evidence="4 10" id="KW-0812">Transmembrane</keyword>
<comment type="caution">
    <text evidence="11">The sequence shown here is derived from an EMBL/GenBank/DDBJ whole genome shotgun (WGS) entry which is preliminary data.</text>
</comment>
<evidence type="ECO:0000256" key="4">
    <source>
        <dbReference type="ARBA" id="ARBA00022692"/>
    </source>
</evidence>
<keyword evidence="8 10" id="KW-0675">Receptor</keyword>
<dbReference type="GO" id="GO:0005886">
    <property type="term" value="C:plasma membrane"/>
    <property type="evidence" value="ECO:0007669"/>
    <property type="project" value="UniProtKB-SubCell"/>
</dbReference>
<feature type="transmembrane region" description="Helical" evidence="10">
    <location>
        <begin position="69"/>
        <end position="91"/>
    </location>
</feature>
<keyword evidence="3 10" id="KW-0716">Sensory transduction</keyword>
<gene>
    <name evidence="11" type="ORF">H0235_017664</name>
</gene>
<dbReference type="PANTHER" id="PTHR21137:SF35">
    <property type="entry name" value="ODORANT RECEPTOR 19A-RELATED"/>
    <property type="match status" value="1"/>
</dbReference>
<feature type="transmembrane region" description="Helical" evidence="10">
    <location>
        <begin position="149"/>
        <end position="168"/>
    </location>
</feature>
<feature type="transmembrane region" description="Helical" evidence="10">
    <location>
        <begin position="180"/>
        <end position="205"/>
    </location>
</feature>
<evidence type="ECO:0000256" key="8">
    <source>
        <dbReference type="ARBA" id="ARBA00023170"/>
    </source>
</evidence>
<organism evidence="11 12">
    <name type="scientific">Vespula pensylvanica</name>
    <name type="common">Western yellow jacket</name>
    <name type="synonym">Wasp</name>
    <dbReference type="NCBI Taxonomy" id="30213"/>
    <lineage>
        <taxon>Eukaryota</taxon>
        <taxon>Metazoa</taxon>
        <taxon>Ecdysozoa</taxon>
        <taxon>Arthropoda</taxon>
        <taxon>Hexapoda</taxon>
        <taxon>Insecta</taxon>
        <taxon>Pterygota</taxon>
        <taxon>Neoptera</taxon>
        <taxon>Endopterygota</taxon>
        <taxon>Hymenoptera</taxon>
        <taxon>Apocrita</taxon>
        <taxon>Aculeata</taxon>
        <taxon>Vespoidea</taxon>
        <taxon>Vespidae</taxon>
        <taxon>Vespinae</taxon>
        <taxon>Vespula</taxon>
    </lineage>
</organism>
<sequence length="392" mass="45900">MSSRGVNYFDQNNTLNRLILFMIGVGPYENSKERFVRVCLLTLFFIPLFVHQIYQLYMMDFEMNLTVRWMQLFLPGLCTIITYYTVVYNFTTVKLIYERIMNDYEQLLDDEELDIVKKYNKESKLYMLLIAIIFNIYHTLIIYPSMLSVILYIVGLSDNIQFILPIPVNYISDSRAFYGVLIYELVGLTVLTVIAFITFTTYLMLIQHACNQFSILIMKTLQPFKKKQDCIEQDFYYSGPQKEYDWIVDIINRYIKATQLTFQMSVLLENTGEAIGCCIYIVTSVFLIYINFYIGQKLLDHSNATYMELCKVPFYALTIKTQKLFLFIITRSMKSTELSIGGLFVSSHEVFAAMQSRAFKHVDYCTVVEQRLEAFDLTAHVLFEKETKTTLG</sequence>
<feature type="transmembrane region" description="Helical" evidence="10">
    <location>
        <begin position="125"/>
        <end position="143"/>
    </location>
</feature>
<dbReference type="GO" id="GO:0004984">
    <property type="term" value="F:olfactory receptor activity"/>
    <property type="evidence" value="ECO:0007669"/>
    <property type="project" value="InterPro"/>
</dbReference>
<evidence type="ECO:0000256" key="7">
    <source>
        <dbReference type="ARBA" id="ARBA00023136"/>
    </source>
</evidence>
<accession>A0A834JLT3</accession>
<keyword evidence="6 10" id="KW-1133">Transmembrane helix</keyword>
<dbReference type="AlphaFoldDB" id="A0A834JLT3"/>
<dbReference type="GO" id="GO:0005549">
    <property type="term" value="F:odorant binding"/>
    <property type="evidence" value="ECO:0007669"/>
    <property type="project" value="InterPro"/>
</dbReference>
<evidence type="ECO:0000256" key="5">
    <source>
        <dbReference type="ARBA" id="ARBA00022725"/>
    </source>
</evidence>
<proteinExistence type="inferred from homology"/>
<keyword evidence="5 10" id="KW-0552">Olfaction</keyword>
<keyword evidence="12" id="KW-1185">Reference proteome</keyword>
<evidence type="ECO:0000256" key="6">
    <source>
        <dbReference type="ARBA" id="ARBA00022989"/>
    </source>
</evidence>
<feature type="transmembrane region" description="Helical" evidence="10">
    <location>
        <begin position="38"/>
        <end position="57"/>
    </location>
</feature>
<keyword evidence="9 10" id="KW-0807">Transducer</keyword>
<dbReference type="PANTHER" id="PTHR21137">
    <property type="entry name" value="ODORANT RECEPTOR"/>
    <property type="match status" value="1"/>
</dbReference>
<evidence type="ECO:0000256" key="10">
    <source>
        <dbReference type="RuleBase" id="RU351113"/>
    </source>
</evidence>
<reference evidence="11" key="1">
    <citation type="journal article" date="2020" name="G3 (Bethesda)">
        <title>High-Quality Assemblies for Three Invasive Social Wasps from the &lt;i&gt;Vespula&lt;/i&gt; Genus.</title>
        <authorList>
            <person name="Harrop T.W.R."/>
            <person name="Guhlin J."/>
            <person name="McLaughlin G.M."/>
            <person name="Permina E."/>
            <person name="Stockwell P."/>
            <person name="Gilligan J."/>
            <person name="Le Lec M.F."/>
            <person name="Gruber M.A.M."/>
            <person name="Quinn O."/>
            <person name="Lovegrove M."/>
            <person name="Duncan E.J."/>
            <person name="Remnant E.J."/>
            <person name="Van Eeckhoven J."/>
            <person name="Graham B."/>
            <person name="Knapp R.A."/>
            <person name="Langford K.W."/>
            <person name="Kronenberg Z."/>
            <person name="Press M.O."/>
            <person name="Eacker S.M."/>
            <person name="Wilson-Rankin E.E."/>
            <person name="Purcell J."/>
            <person name="Lester P.J."/>
            <person name="Dearden P.K."/>
        </authorList>
    </citation>
    <scope>NUCLEOTIDE SEQUENCE</scope>
    <source>
        <strain evidence="11">Volc-1</strain>
    </source>
</reference>
<dbReference type="EMBL" id="JACSDY010000023">
    <property type="protein sequence ID" value="KAF7390502.1"/>
    <property type="molecule type" value="Genomic_DNA"/>
</dbReference>
<evidence type="ECO:0000256" key="2">
    <source>
        <dbReference type="ARBA" id="ARBA00022475"/>
    </source>
</evidence>
<comment type="subcellular location">
    <subcellularLocation>
        <location evidence="1 10">Cell membrane</location>
        <topology evidence="1 10">Multi-pass membrane protein</topology>
    </subcellularLocation>
</comment>
<dbReference type="GO" id="GO:0007165">
    <property type="term" value="P:signal transduction"/>
    <property type="evidence" value="ECO:0007669"/>
    <property type="project" value="UniProtKB-KW"/>
</dbReference>
<name>A0A834JLT3_VESPE</name>
<evidence type="ECO:0000256" key="9">
    <source>
        <dbReference type="ARBA" id="ARBA00023224"/>
    </source>
</evidence>
<evidence type="ECO:0000313" key="12">
    <source>
        <dbReference type="Proteomes" id="UP000600918"/>
    </source>
</evidence>
<keyword evidence="7 10" id="KW-0472">Membrane</keyword>
<evidence type="ECO:0000313" key="11">
    <source>
        <dbReference type="EMBL" id="KAF7390502.1"/>
    </source>
</evidence>
<evidence type="ECO:0000256" key="3">
    <source>
        <dbReference type="ARBA" id="ARBA00022606"/>
    </source>
</evidence>
<protein>
    <recommendedName>
        <fullName evidence="10">Odorant receptor</fullName>
    </recommendedName>
</protein>
<dbReference type="Proteomes" id="UP000600918">
    <property type="component" value="Unassembled WGS sequence"/>
</dbReference>
<dbReference type="InterPro" id="IPR004117">
    <property type="entry name" value="7tm6_olfct_rcpt"/>
</dbReference>
<keyword evidence="2" id="KW-1003">Cell membrane</keyword>
<comment type="caution">
    <text evidence="10">Lacks conserved residue(s) required for the propagation of feature annotation.</text>
</comment>